<dbReference type="OMA" id="PATQREN"/>
<protein>
    <recommendedName>
        <fullName evidence="5">Cyclin N-terminal domain-containing protein</fullName>
    </recommendedName>
</protein>
<dbReference type="GO" id="GO:0019901">
    <property type="term" value="F:protein kinase binding"/>
    <property type="evidence" value="ECO:0007669"/>
    <property type="project" value="InterPro"/>
</dbReference>
<dbReference type="GO" id="GO:0000307">
    <property type="term" value="C:cyclin-dependent protein kinase holoenzyme complex"/>
    <property type="evidence" value="ECO:0007669"/>
    <property type="project" value="TreeGrafter"/>
</dbReference>
<dbReference type="GO" id="GO:0016538">
    <property type="term" value="F:cyclin-dependent protein serine/threonine kinase regulator activity"/>
    <property type="evidence" value="ECO:0007669"/>
    <property type="project" value="TreeGrafter"/>
</dbReference>
<dbReference type="CDD" id="cd20557">
    <property type="entry name" value="CYCLIN_ScPCL1-like"/>
    <property type="match status" value="1"/>
</dbReference>
<dbReference type="Proteomes" id="UP000258309">
    <property type="component" value="Unassembled WGS sequence"/>
</dbReference>
<dbReference type="GO" id="GO:0005634">
    <property type="term" value="C:nucleus"/>
    <property type="evidence" value="ECO:0007669"/>
    <property type="project" value="TreeGrafter"/>
</dbReference>
<evidence type="ECO:0008006" key="5">
    <source>
        <dbReference type="Google" id="ProtNLM"/>
    </source>
</evidence>
<dbReference type="AlphaFoldDB" id="A0A3E2H604"/>
<comment type="caution">
    <text evidence="3">The sequence shown here is derived from an EMBL/GenBank/DDBJ whole genome shotgun (WGS) entry which is preliminary data.</text>
</comment>
<keyword evidence="2" id="KW-0812">Transmembrane</keyword>
<evidence type="ECO:0000256" key="1">
    <source>
        <dbReference type="SAM" id="MobiDB-lite"/>
    </source>
</evidence>
<reference evidence="3 4" key="1">
    <citation type="submission" date="2018-05" db="EMBL/GenBank/DDBJ databases">
        <title>Draft genome sequence of Scytalidium lignicola DSM 105466, a ubiquitous saprotrophic fungus.</title>
        <authorList>
            <person name="Buettner E."/>
            <person name="Gebauer A.M."/>
            <person name="Hofrichter M."/>
            <person name="Liers C."/>
            <person name="Kellner H."/>
        </authorList>
    </citation>
    <scope>NUCLEOTIDE SEQUENCE [LARGE SCALE GENOMIC DNA]</scope>
    <source>
        <strain evidence="3 4">DSM 105466</strain>
    </source>
</reference>
<dbReference type="PANTHER" id="PTHR15615">
    <property type="match status" value="1"/>
</dbReference>
<dbReference type="EMBL" id="NCSJ02000149">
    <property type="protein sequence ID" value="RFU28820.1"/>
    <property type="molecule type" value="Genomic_DNA"/>
</dbReference>
<organism evidence="3 4">
    <name type="scientific">Scytalidium lignicola</name>
    <name type="common">Hyphomycete</name>
    <dbReference type="NCBI Taxonomy" id="5539"/>
    <lineage>
        <taxon>Eukaryota</taxon>
        <taxon>Fungi</taxon>
        <taxon>Dikarya</taxon>
        <taxon>Ascomycota</taxon>
        <taxon>Pezizomycotina</taxon>
        <taxon>Leotiomycetes</taxon>
        <taxon>Leotiomycetes incertae sedis</taxon>
        <taxon>Scytalidium</taxon>
    </lineage>
</organism>
<gene>
    <name evidence="3" type="ORF">B7463_g7529</name>
</gene>
<dbReference type="InterPro" id="IPR013922">
    <property type="entry name" value="Cyclin_PHO80-like"/>
</dbReference>
<dbReference type="SUPFAM" id="SSF47954">
    <property type="entry name" value="Cyclin-like"/>
    <property type="match status" value="1"/>
</dbReference>
<keyword evidence="2" id="KW-0472">Membrane</keyword>
<evidence type="ECO:0000256" key="2">
    <source>
        <dbReference type="SAM" id="Phobius"/>
    </source>
</evidence>
<proteinExistence type="predicted"/>
<accession>A0A3E2H604</accession>
<name>A0A3E2H604_SCYLI</name>
<dbReference type="Gene3D" id="1.10.472.10">
    <property type="entry name" value="Cyclin-like"/>
    <property type="match status" value="1"/>
</dbReference>
<dbReference type="OrthoDB" id="244495at2759"/>
<feature type="compositionally biased region" description="Polar residues" evidence="1">
    <location>
        <begin position="9"/>
        <end position="22"/>
    </location>
</feature>
<dbReference type="PANTHER" id="PTHR15615:SF118">
    <property type="entry name" value="CYCLIN, HYPOTHETICAL (EUROFUNG)"/>
    <property type="match status" value="1"/>
</dbReference>
<keyword evidence="4" id="KW-1185">Reference proteome</keyword>
<evidence type="ECO:0000313" key="3">
    <source>
        <dbReference type="EMBL" id="RFU28820.1"/>
    </source>
</evidence>
<sequence length="304" mass="33856">MSPAPPTPSDISCITPSDRSISPATQRENIVVGSRIQQHVVHNSAVDLIDAPAVIPMDKTEHGEEVSLSDQVFRSSMSTTYQYPPYQNHAIKHDANYSSMATSGHSYCELSAQALSSSTRRIAPSLQRPSTITSNSGSIAEFAARPGPTSSPVKRLKPEVIPTDGFRKWVMSILLTTQITPNVILLALLFIYRLKIINPVVKARADSEYRLLTIALMLGNKFLDDNTYTNKTWAEVSGISVTEIHVMEVEFLSNMRYSLLVSKEQWEEWQQKLGKFWTYWHRAPVTVPLPTSVPNPHSPLPSPL</sequence>
<feature type="non-terminal residue" evidence="3">
    <location>
        <position position="304"/>
    </location>
</feature>
<dbReference type="InterPro" id="IPR036915">
    <property type="entry name" value="Cyclin-like_sf"/>
</dbReference>
<feature type="non-terminal residue" evidence="3">
    <location>
        <position position="1"/>
    </location>
</feature>
<feature type="region of interest" description="Disordered" evidence="1">
    <location>
        <begin position="1"/>
        <end position="22"/>
    </location>
</feature>
<dbReference type="Pfam" id="PF08613">
    <property type="entry name" value="Cyclin"/>
    <property type="match status" value="1"/>
</dbReference>
<feature type="transmembrane region" description="Helical" evidence="2">
    <location>
        <begin position="169"/>
        <end position="192"/>
    </location>
</feature>
<keyword evidence="2" id="KW-1133">Transmembrane helix</keyword>
<evidence type="ECO:0000313" key="4">
    <source>
        <dbReference type="Proteomes" id="UP000258309"/>
    </source>
</evidence>
<dbReference type="STRING" id="5539.A0A3E2H604"/>